<accession>A0A2A2LK29</accession>
<dbReference type="AlphaFoldDB" id="A0A2A2LK29"/>
<feature type="compositionally biased region" description="Polar residues" evidence="1">
    <location>
        <begin position="483"/>
        <end position="512"/>
    </location>
</feature>
<feature type="region of interest" description="Disordered" evidence="1">
    <location>
        <begin position="300"/>
        <end position="395"/>
    </location>
</feature>
<feature type="compositionally biased region" description="Polar residues" evidence="1">
    <location>
        <begin position="336"/>
        <end position="345"/>
    </location>
</feature>
<feature type="compositionally biased region" description="Low complexity" evidence="1">
    <location>
        <begin position="346"/>
        <end position="355"/>
    </location>
</feature>
<reference evidence="2 3" key="1">
    <citation type="journal article" date="2017" name="Curr. Biol.">
        <title>Genome architecture and evolution of a unichromosomal asexual nematode.</title>
        <authorList>
            <person name="Fradin H."/>
            <person name="Zegar C."/>
            <person name="Gutwein M."/>
            <person name="Lucas J."/>
            <person name="Kovtun M."/>
            <person name="Corcoran D."/>
            <person name="Baugh L.R."/>
            <person name="Kiontke K."/>
            <person name="Gunsalus K."/>
            <person name="Fitch D.H."/>
            <person name="Piano F."/>
        </authorList>
    </citation>
    <scope>NUCLEOTIDE SEQUENCE [LARGE SCALE GENOMIC DNA]</scope>
    <source>
        <strain evidence="2">PF1309</strain>
    </source>
</reference>
<proteinExistence type="predicted"/>
<evidence type="ECO:0000313" key="3">
    <source>
        <dbReference type="Proteomes" id="UP000218231"/>
    </source>
</evidence>
<protein>
    <submittedName>
        <fullName evidence="2">Uncharacterized protein</fullName>
    </submittedName>
</protein>
<feature type="compositionally biased region" description="Pro residues" evidence="1">
    <location>
        <begin position="514"/>
        <end position="528"/>
    </location>
</feature>
<comment type="caution">
    <text evidence="2">The sequence shown here is derived from an EMBL/GenBank/DDBJ whole genome shotgun (WGS) entry which is preliminary data.</text>
</comment>
<feature type="compositionally biased region" description="Low complexity" evidence="1">
    <location>
        <begin position="452"/>
        <end position="463"/>
    </location>
</feature>
<feature type="region of interest" description="Disordered" evidence="1">
    <location>
        <begin position="452"/>
        <end position="528"/>
    </location>
</feature>
<name>A0A2A2LK29_9BILA</name>
<feature type="region of interest" description="Disordered" evidence="1">
    <location>
        <begin position="70"/>
        <end position="172"/>
    </location>
</feature>
<evidence type="ECO:0000256" key="1">
    <source>
        <dbReference type="SAM" id="MobiDB-lite"/>
    </source>
</evidence>
<sequence>MFQNNAMMYGMGNNVGGNWYGNGPAGGPPGRMTGPVMHQPAPHHIHEQSNYNQPYYNRPNGMPPNMGNMVNPPPGFPQSYHEPPQPQPSMGSSFPPAWNIYNRPPVFSNQSLEMGPETSHTPQQHQSNSDNVWQNPPSSQPPSVPVRDTGIGVWGDPRQQRSIQRWSQPGPSFEAVNGYQAPFGWEGVPQEAPFKAQQPNGTVLTRAIQSGYLPKSALSLYQQGFRRQEFDKLLAQFEQFEATENTLRQVDEFLTIHPRDSISRNNRDDLARKAENIRNEMQTVFSHIFGSLEMGPGPGMGYQPPVSAQQNGGYHPGVGMGPAQPGAPPLAPVPASAQQYRGSSLPSSVSVSTAPSTPPTPAVQQQPPSTTSQTAAQTVPTTQQQQTTGTGSVPAASRLSQWTKKNAQQNQQNNQNQSAMNNMTPAQQQQYQMNINQQAAYGQYGQNAYQMQGGTQQGGQPQQAYGNPTWMPQGGQHGGAGRMQQQQPNGYDNPLENSFQGMNLGGPNNQMMPPNSPWNYPPPANGLH</sequence>
<organism evidence="2 3">
    <name type="scientific">Diploscapter pachys</name>
    <dbReference type="NCBI Taxonomy" id="2018661"/>
    <lineage>
        <taxon>Eukaryota</taxon>
        <taxon>Metazoa</taxon>
        <taxon>Ecdysozoa</taxon>
        <taxon>Nematoda</taxon>
        <taxon>Chromadorea</taxon>
        <taxon>Rhabditida</taxon>
        <taxon>Rhabditina</taxon>
        <taxon>Rhabditomorpha</taxon>
        <taxon>Rhabditoidea</taxon>
        <taxon>Rhabditidae</taxon>
        <taxon>Diploscapter</taxon>
    </lineage>
</organism>
<evidence type="ECO:0000313" key="2">
    <source>
        <dbReference type="EMBL" id="PAV86519.1"/>
    </source>
</evidence>
<feature type="compositionally biased region" description="Polar residues" evidence="1">
    <location>
        <begin position="107"/>
        <end position="130"/>
    </location>
</feature>
<dbReference type="EMBL" id="LIAE01006660">
    <property type="protein sequence ID" value="PAV86519.1"/>
    <property type="molecule type" value="Genomic_DNA"/>
</dbReference>
<feature type="compositionally biased region" description="Polar residues" evidence="1">
    <location>
        <begin position="160"/>
        <end position="170"/>
    </location>
</feature>
<dbReference type="Proteomes" id="UP000218231">
    <property type="component" value="Unassembled WGS sequence"/>
</dbReference>
<gene>
    <name evidence="2" type="ORF">WR25_24252</name>
</gene>
<feature type="compositionally biased region" description="Low complexity" evidence="1">
    <location>
        <begin position="362"/>
        <end position="394"/>
    </location>
</feature>
<keyword evidence="3" id="KW-1185">Reference proteome</keyword>